<accession>A0A8R1J0Q8</accession>
<keyword evidence="1" id="KW-0812">Transmembrane</keyword>
<sequence length="80" mass="9407">MGLEMVFGSSKARHILFPCRRRHSFLIPSTSMKLCHHFFFFLLFLLLLLHFFLHPPQLLDEIDMMPHTGSKKGEELSNVH</sequence>
<reference evidence="2" key="2">
    <citation type="submission" date="2022-06" db="UniProtKB">
        <authorList>
            <consortium name="EnsemblMetazoa"/>
        </authorList>
    </citation>
    <scope>IDENTIFICATION</scope>
    <source>
        <strain evidence="2">DF5081</strain>
    </source>
</reference>
<evidence type="ECO:0000313" key="3">
    <source>
        <dbReference type="Proteomes" id="UP000005237"/>
    </source>
</evidence>
<proteinExistence type="predicted"/>
<dbReference type="AlphaFoldDB" id="A0A8R1J0Q8"/>
<evidence type="ECO:0000313" key="2">
    <source>
        <dbReference type="EnsemblMetazoa" id="CJA42939.1"/>
    </source>
</evidence>
<dbReference type="EnsemblMetazoa" id="CJA42939.1">
    <property type="protein sequence ID" value="CJA42939.1"/>
    <property type="gene ID" value="WBGene00218787"/>
</dbReference>
<keyword evidence="1" id="KW-1133">Transmembrane helix</keyword>
<dbReference type="Proteomes" id="UP000005237">
    <property type="component" value="Unassembled WGS sequence"/>
</dbReference>
<feature type="transmembrane region" description="Helical" evidence="1">
    <location>
        <begin position="34"/>
        <end position="53"/>
    </location>
</feature>
<name>A0A8R1J0Q8_CAEJA</name>
<protein>
    <submittedName>
        <fullName evidence="2">Uncharacterized protein</fullName>
    </submittedName>
</protein>
<reference evidence="3" key="1">
    <citation type="submission" date="2010-08" db="EMBL/GenBank/DDBJ databases">
        <authorList>
            <consortium name="Caenorhabditis japonica Sequencing Consortium"/>
            <person name="Wilson R.K."/>
        </authorList>
    </citation>
    <scope>NUCLEOTIDE SEQUENCE [LARGE SCALE GENOMIC DNA]</scope>
    <source>
        <strain evidence="3">DF5081</strain>
    </source>
</reference>
<organism evidence="2 3">
    <name type="scientific">Caenorhabditis japonica</name>
    <dbReference type="NCBI Taxonomy" id="281687"/>
    <lineage>
        <taxon>Eukaryota</taxon>
        <taxon>Metazoa</taxon>
        <taxon>Ecdysozoa</taxon>
        <taxon>Nematoda</taxon>
        <taxon>Chromadorea</taxon>
        <taxon>Rhabditida</taxon>
        <taxon>Rhabditina</taxon>
        <taxon>Rhabditomorpha</taxon>
        <taxon>Rhabditoidea</taxon>
        <taxon>Rhabditidae</taxon>
        <taxon>Peloderinae</taxon>
        <taxon>Caenorhabditis</taxon>
    </lineage>
</organism>
<evidence type="ECO:0000256" key="1">
    <source>
        <dbReference type="SAM" id="Phobius"/>
    </source>
</evidence>
<keyword evidence="1" id="KW-0472">Membrane</keyword>
<keyword evidence="3" id="KW-1185">Reference proteome</keyword>